<reference evidence="7" key="1">
    <citation type="submission" date="2015-07" db="EMBL/GenBank/DDBJ databases">
        <title>Transcriptome Assembly of Anthurium amnicola.</title>
        <authorList>
            <person name="Suzuki J."/>
        </authorList>
    </citation>
    <scope>NUCLEOTIDE SEQUENCE</scope>
</reference>
<evidence type="ECO:0000256" key="4">
    <source>
        <dbReference type="PIRNR" id="PIRNR038122"/>
    </source>
</evidence>
<name>A0A1D1YE18_9ARAE</name>
<dbReference type="GO" id="GO:0052324">
    <property type="term" value="P:plant-type cell wall cellulose biosynthetic process"/>
    <property type="evidence" value="ECO:0007669"/>
    <property type="project" value="TreeGrafter"/>
</dbReference>
<dbReference type="InterPro" id="IPR056900">
    <property type="entry name" value="COB_C"/>
</dbReference>
<evidence type="ECO:0000256" key="1">
    <source>
        <dbReference type="ARBA" id="ARBA00005507"/>
    </source>
</evidence>
<dbReference type="EMBL" id="GDJX01015053">
    <property type="protein sequence ID" value="JAT52883.1"/>
    <property type="molecule type" value="Transcribed_RNA"/>
</dbReference>
<dbReference type="InterPro" id="IPR006918">
    <property type="entry name" value="COBRA_pln"/>
</dbReference>
<protein>
    <recommendedName>
        <fullName evidence="4">COBRA-like protein</fullName>
    </recommendedName>
</protein>
<dbReference type="PANTHER" id="PTHR31673">
    <property type="entry name" value="PROTEIN COBRA"/>
    <property type="match status" value="1"/>
</dbReference>
<gene>
    <name evidence="7" type="primary">COBL2_0</name>
    <name evidence="7" type="ORF">g.52631</name>
</gene>
<feature type="signal peptide" evidence="5">
    <location>
        <begin position="1"/>
        <end position="27"/>
    </location>
</feature>
<accession>A0A1D1YE18</accession>
<dbReference type="Pfam" id="PF25079">
    <property type="entry name" value="COB_C"/>
    <property type="match status" value="1"/>
</dbReference>
<dbReference type="AlphaFoldDB" id="A0A1D1YE18"/>
<evidence type="ECO:0000256" key="3">
    <source>
        <dbReference type="ARBA" id="ARBA00023180"/>
    </source>
</evidence>
<evidence type="ECO:0000313" key="7">
    <source>
        <dbReference type="EMBL" id="JAT52883.1"/>
    </source>
</evidence>
<feature type="domain" description="COBRA C-terminal" evidence="6">
    <location>
        <begin position="228"/>
        <end position="415"/>
    </location>
</feature>
<feature type="chain" id="PRO_5008900134" description="COBRA-like protein" evidence="5">
    <location>
        <begin position="28"/>
        <end position="423"/>
    </location>
</feature>
<keyword evidence="2 5" id="KW-0732">Signal</keyword>
<evidence type="ECO:0000256" key="2">
    <source>
        <dbReference type="ARBA" id="ARBA00022729"/>
    </source>
</evidence>
<proteinExistence type="inferred from homology"/>
<dbReference type="PIRSF" id="PIRSF038122">
    <property type="entry name" value="COBRA"/>
    <property type="match status" value="1"/>
</dbReference>
<dbReference type="Pfam" id="PF04833">
    <property type="entry name" value="COBRA"/>
    <property type="match status" value="1"/>
</dbReference>
<dbReference type="PANTHER" id="PTHR31673:SF41">
    <property type="entry name" value="COBRA-LIKE PROTEIN"/>
    <property type="match status" value="1"/>
</dbReference>
<evidence type="ECO:0000256" key="5">
    <source>
        <dbReference type="SAM" id="SignalP"/>
    </source>
</evidence>
<dbReference type="GO" id="GO:0005886">
    <property type="term" value="C:plasma membrane"/>
    <property type="evidence" value="ECO:0007669"/>
    <property type="project" value="TreeGrafter"/>
</dbReference>
<comment type="similarity">
    <text evidence="1 4">Belongs to the COBRA family.</text>
</comment>
<keyword evidence="3" id="KW-0325">Glycoprotein</keyword>
<evidence type="ECO:0000259" key="6">
    <source>
        <dbReference type="Pfam" id="PF25079"/>
    </source>
</evidence>
<dbReference type="GO" id="GO:0010215">
    <property type="term" value="P:cellulose microfibril organization"/>
    <property type="evidence" value="ECO:0007669"/>
    <property type="project" value="InterPro"/>
</dbReference>
<organism evidence="7">
    <name type="scientific">Anthurium amnicola</name>
    <dbReference type="NCBI Taxonomy" id="1678845"/>
    <lineage>
        <taxon>Eukaryota</taxon>
        <taxon>Viridiplantae</taxon>
        <taxon>Streptophyta</taxon>
        <taxon>Embryophyta</taxon>
        <taxon>Tracheophyta</taxon>
        <taxon>Spermatophyta</taxon>
        <taxon>Magnoliopsida</taxon>
        <taxon>Liliopsida</taxon>
        <taxon>Araceae</taxon>
        <taxon>Pothoideae</taxon>
        <taxon>Potheae</taxon>
        <taxon>Anthurium</taxon>
    </lineage>
</organism>
<sequence>MKLFYPCGRRLLVMAPLVLLFNISADCYDTLDPNGNITVTFDIDKWTDDGYMARVTLHNYYLYRHVESPGWKLGWAWGRGEVIWSMAGALATQQGNCSRFPSRVPYSCKRSPVVVDLPLDAPSENRSAGCCRGGILAASAIDPTRSLTSFELVVGNLGKDPKTGVPVARPPGNLTLMAPGPGYTCGPLEDESPTVIPVAGGQREEQVFRTWKSSCTYSLFQARGEPPCCVSLSTFYNPDVTPCPSCSCGCEDQGSATSLCTRWEAPTAPGNATTSVWCTDHMCPVQVHWHIKNNYRDHWRVKLTVSNYNYVAKYSDWNVVVQHPGFRQPTKAGGFNTTKLPAVAGYNMGEVALFWGMEGHNTELLKAGEEEPGSVTTDILIGKDEAFTLRNGWAFPRKAYFNGDSCEMPMPDSFPGLPPRARG</sequence>